<sequence>MTLPAPSNDWFLPDEDAVLQMRRVRVRRGQTDILGPLDWTLRAGERWIVMGPNGAGKSTLLQIAATRLHPTGGEVAILEEVLGAVDVFELRPRIGLSSAQLAAQVPHEEKVQDAVVTAAYGVTGTWRESYEDEDRMRALGLVSSWGLSRLAHRRFGTLSEGERKRVLIARSLMTDPELLLLDEPAAGLDLAGREALVAQLSELARDEDAPALVLVTHHLEEVPPGFTHALLLRDGHAVAAGPIEQTLTEGHLSAAFDTPLRVTRTGGRYTAVAQ</sequence>
<comment type="caution">
    <text evidence="5">The sequence shown here is derived from an EMBL/GenBank/DDBJ whole genome shotgun (WGS) entry which is preliminary data.</text>
</comment>
<dbReference type="GO" id="GO:0005524">
    <property type="term" value="F:ATP binding"/>
    <property type="evidence" value="ECO:0007669"/>
    <property type="project" value="UniProtKB-KW"/>
</dbReference>
<keyword evidence="1" id="KW-0813">Transport</keyword>
<evidence type="ECO:0000313" key="5">
    <source>
        <dbReference type="EMBL" id="MBB5848148.1"/>
    </source>
</evidence>
<dbReference type="InterPro" id="IPR015856">
    <property type="entry name" value="ABC_transpr_CbiO/EcfA_su"/>
</dbReference>
<name>A0A7W9JHS0_9MICC</name>
<evidence type="ECO:0000259" key="4">
    <source>
        <dbReference type="PROSITE" id="PS50893"/>
    </source>
</evidence>
<evidence type="ECO:0000256" key="3">
    <source>
        <dbReference type="ARBA" id="ARBA00022840"/>
    </source>
</evidence>
<evidence type="ECO:0000313" key="6">
    <source>
        <dbReference type="Proteomes" id="UP000567246"/>
    </source>
</evidence>
<dbReference type="SUPFAM" id="SSF52540">
    <property type="entry name" value="P-loop containing nucleoside triphosphate hydrolases"/>
    <property type="match status" value="1"/>
</dbReference>
<keyword evidence="3 5" id="KW-0067">ATP-binding</keyword>
<dbReference type="InterPro" id="IPR027417">
    <property type="entry name" value="P-loop_NTPase"/>
</dbReference>
<dbReference type="GO" id="GO:0016887">
    <property type="term" value="F:ATP hydrolysis activity"/>
    <property type="evidence" value="ECO:0007669"/>
    <property type="project" value="InterPro"/>
</dbReference>
<dbReference type="GO" id="GO:0022857">
    <property type="term" value="F:transmembrane transporter activity"/>
    <property type="evidence" value="ECO:0007669"/>
    <property type="project" value="UniProtKB-ARBA"/>
</dbReference>
<dbReference type="PROSITE" id="PS50893">
    <property type="entry name" value="ABC_TRANSPORTER_2"/>
    <property type="match status" value="1"/>
</dbReference>
<organism evidence="5 6">
    <name type="scientific">Micrococcus endophyticus</name>
    <dbReference type="NCBI Taxonomy" id="455343"/>
    <lineage>
        <taxon>Bacteria</taxon>
        <taxon>Bacillati</taxon>
        <taxon>Actinomycetota</taxon>
        <taxon>Actinomycetes</taxon>
        <taxon>Micrococcales</taxon>
        <taxon>Micrococcaceae</taxon>
        <taxon>Micrococcus</taxon>
    </lineage>
</organism>
<dbReference type="CDD" id="cd03225">
    <property type="entry name" value="ABC_cobalt_CbiO_domain1"/>
    <property type="match status" value="1"/>
</dbReference>
<dbReference type="RefSeq" id="WP_184170980.1">
    <property type="nucleotide sequence ID" value="NZ_BAABAG010000016.1"/>
</dbReference>
<feature type="domain" description="ABC transporter" evidence="4">
    <location>
        <begin position="19"/>
        <end position="259"/>
    </location>
</feature>
<dbReference type="InterPro" id="IPR003593">
    <property type="entry name" value="AAA+_ATPase"/>
</dbReference>
<protein>
    <submittedName>
        <fullName evidence="5">Iron complex transport system ATP-binding protein</fullName>
    </submittedName>
</protein>
<accession>A0A7W9JHS0</accession>
<dbReference type="EMBL" id="JACHMW010000001">
    <property type="protein sequence ID" value="MBB5848148.1"/>
    <property type="molecule type" value="Genomic_DNA"/>
</dbReference>
<dbReference type="GO" id="GO:0016020">
    <property type="term" value="C:membrane"/>
    <property type="evidence" value="ECO:0007669"/>
    <property type="project" value="InterPro"/>
</dbReference>
<dbReference type="InterPro" id="IPR003439">
    <property type="entry name" value="ABC_transporter-like_ATP-bd"/>
</dbReference>
<evidence type="ECO:0000256" key="2">
    <source>
        <dbReference type="ARBA" id="ARBA00022741"/>
    </source>
</evidence>
<dbReference type="PANTHER" id="PTHR43158:SF2">
    <property type="entry name" value="SKFA PEPTIDE EXPORT ATP-BINDING PROTEIN SKFE"/>
    <property type="match status" value="1"/>
</dbReference>
<reference evidence="5 6" key="1">
    <citation type="submission" date="2020-08" db="EMBL/GenBank/DDBJ databases">
        <title>Sequencing the genomes of 1000 actinobacteria strains.</title>
        <authorList>
            <person name="Klenk H.-P."/>
        </authorList>
    </citation>
    <scope>NUCLEOTIDE SEQUENCE [LARGE SCALE GENOMIC DNA]</scope>
    <source>
        <strain evidence="5 6">DSM 17945</strain>
    </source>
</reference>
<proteinExistence type="predicted"/>
<dbReference type="Gene3D" id="3.40.50.300">
    <property type="entry name" value="P-loop containing nucleotide triphosphate hydrolases"/>
    <property type="match status" value="1"/>
</dbReference>
<keyword evidence="2" id="KW-0547">Nucleotide-binding</keyword>
<keyword evidence="6" id="KW-1185">Reference proteome</keyword>
<dbReference type="Proteomes" id="UP000567246">
    <property type="component" value="Unassembled WGS sequence"/>
</dbReference>
<dbReference type="PANTHER" id="PTHR43158">
    <property type="entry name" value="SKFA PEPTIDE EXPORT ATP-BINDING PROTEIN SKFE"/>
    <property type="match status" value="1"/>
</dbReference>
<dbReference type="Pfam" id="PF00005">
    <property type="entry name" value="ABC_tran"/>
    <property type="match status" value="1"/>
</dbReference>
<evidence type="ECO:0000256" key="1">
    <source>
        <dbReference type="ARBA" id="ARBA00022448"/>
    </source>
</evidence>
<gene>
    <name evidence="5" type="ORF">HDA33_000712</name>
</gene>
<dbReference type="AlphaFoldDB" id="A0A7W9JHS0"/>
<dbReference type="SMART" id="SM00382">
    <property type="entry name" value="AAA"/>
    <property type="match status" value="1"/>
</dbReference>